<sequence>MIAFIETYRADYGVEPICRVLPIAPSTFYQQAAMAGYPARASPRARRDRELMEHIRRIWQDNRKLPATDALLNTSGLVQL</sequence>
<dbReference type="AlphaFoldDB" id="A0A318PFQ1"/>
<dbReference type="STRING" id="1220579.GCA_001571345_01461"/>
<dbReference type="Proteomes" id="UP000248257">
    <property type="component" value="Unassembled WGS sequence"/>
</dbReference>
<keyword evidence="2" id="KW-1185">Reference proteome</keyword>
<gene>
    <name evidence="1" type="ORF">CFR75_13380</name>
</gene>
<proteinExistence type="predicted"/>
<name>A0A318PFQ1_KOMXY</name>
<evidence type="ECO:0000313" key="1">
    <source>
        <dbReference type="EMBL" id="PYD56010.1"/>
    </source>
</evidence>
<accession>A0A318PFQ1</accession>
<organism evidence="1 2">
    <name type="scientific">Komagataeibacter xylinus</name>
    <name type="common">Gluconacetobacter xylinus</name>
    <dbReference type="NCBI Taxonomy" id="28448"/>
    <lineage>
        <taxon>Bacteria</taxon>
        <taxon>Pseudomonadati</taxon>
        <taxon>Pseudomonadota</taxon>
        <taxon>Alphaproteobacteria</taxon>
        <taxon>Acetobacterales</taxon>
        <taxon>Acetobacteraceae</taxon>
        <taxon>Komagataeibacter</taxon>
    </lineage>
</organism>
<comment type="caution">
    <text evidence="1">The sequence shown here is derived from an EMBL/GenBank/DDBJ whole genome shotgun (WGS) entry which is preliminary data.</text>
</comment>
<reference evidence="1 2" key="1">
    <citation type="submission" date="2017-07" db="EMBL/GenBank/DDBJ databases">
        <title>A draft genome sequence of Komagataeibacter xylinus LMG 1515.</title>
        <authorList>
            <person name="Skraban J."/>
            <person name="Cleenwerck I."/>
            <person name="Vandamme P."/>
            <person name="Trcek J."/>
        </authorList>
    </citation>
    <scope>NUCLEOTIDE SEQUENCE [LARGE SCALE GENOMIC DNA]</scope>
    <source>
        <strain evidence="1 2">LMG 1515</strain>
    </source>
</reference>
<evidence type="ECO:0000313" key="2">
    <source>
        <dbReference type="Proteomes" id="UP000248257"/>
    </source>
</evidence>
<evidence type="ECO:0008006" key="3">
    <source>
        <dbReference type="Google" id="ProtNLM"/>
    </source>
</evidence>
<dbReference type="EMBL" id="NKUC01000036">
    <property type="protein sequence ID" value="PYD56010.1"/>
    <property type="molecule type" value="Genomic_DNA"/>
</dbReference>
<protein>
    <recommendedName>
        <fullName evidence="3">IS3 family transposase</fullName>
    </recommendedName>
</protein>